<feature type="compositionally biased region" description="Polar residues" evidence="1">
    <location>
        <begin position="125"/>
        <end position="137"/>
    </location>
</feature>
<evidence type="ECO:0000259" key="3">
    <source>
        <dbReference type="Pfam" id="PF08308"/>
    </source>
</evidence>
<accession>B6ALG8</accession>
<proteinExistence type="predicted"/>
<feature type="domain" description="PEGA" evidence="3">
    <location>
        <begin position="31"/>
        <end position="77"/>
    </location>
</feature>
<dbReference type="Pfam" id="PF08308">
    <property type="entry name" value="PEGA"/>
    <property type="match status" value="1"/>
</dbReference>
<feature type="chain" id="PRO_5002842404" description="PEGA domain-containing protein" evidence="2">
    <location>
        <begin position="22"/>
        <end position="145"/>
    </location>
</feature>
<sequence>MKRFLPYFFTAIILSIFSGCATIVNDSQAPVTITSNPDGAKFIVSSGEQGVTPATIDLKRGSDYTIEITKLGYQTQTQVLNSHFDHWLEATLGNIWNYIIPGLIVDAIDGRAEEFDKKMIHVELNPTQSQPIQSTPRPKSAKKSP</sequence>
<evidence type="ECO:0000256" key="1">
    <source>
        <dbReference type="SAM" id="MobiDB-lite"/>
    </source>
</evidence>
<feature type="signal peptide" evidence="2">
    <location>
        <begin position="1"/>
        <end position="21"/>
    </location>
</feature>
<evidence type="ECO:0000313" key="4">
    <source>
        <dbReference type="EMBL" id="EDZ40420.1"/>
    </source>
</evidence>
<name>B6ALG8_9BACT</name>
<reference evidence="4" key="1">
    <citation type="journal article" date="2004" name="Nature">
        <title>Community structure and metabolism through reconstruction of microbial genomes from the environment.</title>
        <authorList>
            <person name="Tyson G.W."/>
            <person name="Chapman J."/>
            <person name="Hugenholtz P."/>
            <person name="Allen E.E."/>
            <person name="Ram R.J."/>
            <person name="Richardson P.M."/>
            <person name="Solovyev V.V."/>
            <person name="Rubin E.M."/>
            <person name="Rokhsar D.S."/>
            <person name="Banfield J.F."/>
        </authorList>
    </citation>
    <scope>NUCLEOTIDE SEQUENCE [LARGE SCALE GENOMIC DNA]</scope>
</reference>
<dbReference type="PROSITE" id="PS51257">
    <property type="entry name" value="PROKAR_LIPOPROTEIN"/>
    <property type="match status" value="1"/>
</dbReference>
<dbReference type="EMBL" id="DS995259">
    <property type="protein sequence ID" value="EDZ40420.1"/>
    <property type="molecule type" value="Genomic_DNA"/>
</dbReference>
<dbReference type="InterPro" id="IPR013229">
    <property type="entry name" value="PEGA"/>
</dbReference>
<feature type="region of interest" description="Disordered" evidence="1">
    <location>
        <begin position="124"/>
        <end position="145"/>
    </location>
</feature>
<protein>
    <recommendedName>
        <fullName evidence="3">PEGA domain-containing protein</fullName>
    </recommendedName>
</protein>
<reference evidence="4" key="2">
    <citation type="journal article" date="2008" name="PLoS Biol.">
        <title>Population genomic analysis of strain variation in Leptospirillum group II bacteria involved in acid mine drainage formation.</title>
        <authorList>
            <person name="Simmons S.L."/>
            <person name="Dibartolo G."/>
            <person name="Denef V.J."/>
            <person name="Goltsman D.S."/>
            <person name="Thelen M.P."/>
            <person name="Banfield J.F."/>
        </authorList>
    </citation>
    <scope>NUCLEOTIDE SEQUENCE [LARGE SCALE GENOMIC DNA]</scope>
</reference>
<keyword evidence="2" id="KW-0732">Signal</keyword>
<gene>
    <name evidence="4" type="ORF">CGL2_09314002</name>
</gene>
<dbReference type="AlphaFoldDB" id="B6ALG8"/>
<organism evidence="4">
    <name type="scientific">Leptospirillum sp. Group II '5-way CG'</name>
    <dbReference type="NCBI Taxonomy" id="419541"/>
    <lineage>
        <taxon>Bacteria</taxon>
        <taxon>Pseudomonadati</taxon>
        <taxon>Nitrospirota</taxon>
        <taxon>Nitrospiria</taxon>
        <taxon>Nitrospirales</taxon>
        <taxon>Nitrospiraceae</taxon>
        <taxon>Leptospirillum</taxon>
    </lineage>
</organism>
<evidence type="ECO:0000256" key="2">
    <source>
        <dbReference type="SAM" id="SignalP"/>
    </source>
</evidence>